<dbReference type="STRING" id="28573.A0A0U1M071"/>
<sequence>MSAYRVTSFSSRRSVVHSLHGIIACTQPLAAAAGQRILQDGGNAADAAVAVAAALNVTEPGSTGIGGDMFCLYYDAELRQVHAMNGSGRSAGDITLDAVRRKLGVPSDAVDGTIPITDPCAVTVPGAAAGWIDTLERFGSGKLSMAEILLPAIELAEEGYPVSEISSWMWQTSETKILRGSPSGARDYLIPDKDSFRAPRPGEIFKSPRLAETFKVLAKEGKKGFYQGRIADSIVEAVQSRGGFLSHEDLRRHLETGSQDMEALSLKMYPEILQHSTSDTLQEEVRLWEHPPNGQGIVALMALGILQSLRRSGRLEPFNSISDHNSVRYLHALIESFRIAFADAKWWVTDPEHTAVPTELLSEAYLSSRAGLFSANSRTSNLKPLRQSPAYNACDTAYFAVTDRHGNGISFINSLYGNFGSGIIPENTGFILQGRGASFSLNPDHPNVVAPRKRPYHTIIPALTTTLGENGENLLHSVYGVMGGFMQPQGHVQVLLNQLLFQMTPQSALDAPRICVGSSLPPQPGETQLDDFDPSDTVSLEEGIPTHVVEGLRALGHRVHVVEGDWGKREVFGRGQVIRAHVNDDAHGKTVYSAGSDPRGDGAAFPV</sequence>
<keyword evidence="3" id="KW-1185">Reference proteome</keyword>
<protein>
    <submittedName>
        <fullName evidence="2">Gamma-glutamyltranspeptidase</fullName>
    </submittedName>
</protein>
<organism evidence="2 3">
    <name type="scientific">Talaromyces islandicus</name>
    <name type="common">Penicillium islandicum</name>
    <dbReference type="NCBI Taxonomy" id="28573"/>
    <lineage>
        <taxon>Eukaryota</taxon>
        <taxon>Fungi</taxon>
        <taxon>Dikarya</taxon>
        <taxon>Ascomycota</taxon>
        <taxon>Pezizomycotina</taxon>
        <taxon>Eurotiomycetes</taxon>
        <taxon>Eurotiomycetidae</taxon>
        <taxon>Eurotiales</taxon>
        <taxon>Trichocomaceae</taxon>
        <taxon>Talaromyces</taxon>
        <taxon>Talaromyces sect. Islandici</taxon>
    </lineage>
</organism>
<dbReference type="PANTHER" id="PTHR43881:SF1">
    <property type="entry name" value="GAMMA-GLUTAMYLTRANSPEPTIDASE (AFU_ORTHOLOGUE AFUA_4G13580)"/>
    <property type="match status" value="1"/>
</dbReference>
<accession>A0A0U1M071</accession>
<dbReference type="InterPro" id="IPR043137">
    <property type="entry name" value="GGT_ssub_C"/>
</dbReference>
<evidence type="ECO:0000313" key="3">
    <source>
        <dbReference type="Proteomes" id="UP000054383"/>
    </source>
</evidence>
<dbReference type="EMBL" id="CVMT01000004">
    <property type="protein sequence ID" value="CRG88370.1"/>
    <property type="molecule type" value="Genomic_DNA"/>
</dbReference>
<dbReference type="PANTHER" id="PTHR43881">
    <property type="entry name" value="GAMMA-GLUTAMYLTRANSPEPTIDASE (AFU_ORTHOLOGUE AFUA_4G13580)"/>
    <property type="match status" value="1"/>
</dbReference>
<dbReference type="Proteomes" id="UP000054383">
    <property type="component" value="Unassembled WGS sequence"/>
</dbReference>
<proteinExistence type="predicted"/>
<dbReference type="InterPro" id="IPR052896">
    <property type="entry name" value="GGT-like_enzyme"/>
</dbReference>
<dbReference type="PRINTS" id="PR01210">
    <property type="entry name" value="GGTRANSPTASE"/>
</dbReference>
<dbReference type="Pfam" id="PF01019">
    <property type="entry name" value="G_glu_transpept"/>
    <property type="match status" value="1"/>
</dbReference>
<dbReference type="Gene3D" id="3.60.20.40">
    <property type="match status" value="1"/>
</dbReference>
<reference evidence="2 3" key="1">
    <citation type="submission" date="2015-04" db="EMBL/GenBank/DDBJ databases">
        <authorList>
            <person name="Syromyatnikov M.Y."/>
            <person name="Popov V.N."/>
        </authorList>
    </citation>
    <scope>NUCLEOTIDE SEQUENCE [LARGE SCALE GENOMIC DNA]</scope>
    <source>
        <strain evidence="2">WF-38-12</strain>
    </source>
</reference>
<feature type="region of interest" description="Disordered" evidence="1">
    <location>
        <begin position="588"/>
        <end position="607"/>
    </location>
</feature>
<gene>
    <name evidence="2" type="ORF">PISL3812_05400</name>
</gene>
<dbReference type="AlphaFoldDB" id="A0A0U1M071"/>
<evidence type="ECO:0000256" key="1">
    <source>
        <dbReference type="SAM" id="MobiDB-lite"/>
    </source>
</evidence>
<dbReference type="InterPro" id="IPR043138">
    <property type="entry name" value="GGT_lsub"/>
</dbReference>
<name>A0A0U1M071_TALIS</name>
<dbReference type="OrthoDB" id="2015213at2759"/>
<dbReference type="PROSITE" id="PS51257">
    <property type="entry name" value="PROKAR_LIPOPROTEIN"/>
    <property type="match status" value="1"/>
</dbReference>
<dbReference type="OMA" id="MWDVLSW"/>
<dbReference type="Gene3D" id="1.10.246.130">
    <property type="match status" value="1"/>
</dbReference>
<evidence type="ECO:0000313" key="2">
    <source>
        <dbReference type="EMBL" id="CRG88370.1"/>
    </source>
</evidence>
<dbReference type="InterPro" id="IPR029055">
    <property type="entry name" value="Ntn_hydrolases_N"/>
</dbReference>
<dbReference type="SUPFAM" id="SSF56235">
    <property type="entry name" value="N-terminal nucleophile aminohydrolases (Ntn hydrolases)"/>
    <property type="match status" value="1"/>
</dbReference>